<dbReference type="Gene3D" id="3.30.1280.10">
    <property type="entry name" value="Phosphoribosylformylglycinamidine synthase subunit PurS"/>
    <property type="match status" value="1"/>
</dbReference>
<dbReference type="PANTHER" id="PTHR34696:SF1">
    <property type="entry name" value="PHOSPHORIBOSYLFORMYLGLYCINAMIDINE SYNTHASE SUBUNIT PURS"/>
    <property type="match status" value="1"/>
</dbReference>
<protein>
    <submittedName>
        <fullName evidence="6">Unannotated protein</fullName>
    </submittedName>
</protein>
<evidence type="ECO:0000256" key="2">
    <source>
        <dbReference type="ARBA" id="ARBA00022598"/>
    </source>
</evidence>
<evidence type="ECO:0000256" key="1">
    <source>
        <dbReference type="ARBA" id="ARBA00022490"/>
    </source>
</evidence>
<dbReference type="Pfam" id="PF02700">
    <property type="entry name" value="PurS"/>
    <property type="match status" value="1"/>
</dbReference>
<keyword evidence="2" id="KW-0436">Ligase</keyword>
<proteinExistence type="inferred from homology"/>
<dbReference type="PANTHER" id="PTHR34696">
    <property type="entry name" value="PHOSPHORIBOSYLFORMYLGLYCINAMIDINE SYNTHASE SUBUNIT PURS"/>
    <property type="match status" value="1"/>
</dbReference>
<keyword evidence="5" id="KW-0067">ATP-binding</keyword>
<organism evidence="6">
    <name type="scientific">freshwater metagenome</name>
    <dbReference type="NCBI Taxonomy" id="449393"/>
    <lineage>
        <taxon>unclassified sequences</taxon>
        <taxon>metagenomes</taxon>
        <taxon>ecological metagenomes</taxon>
    </lineage>
</organism>
<gene>
    <name evidence="6" type="ORF">UFOPK2683_01683</name>
    <name evidence="7" type="ORF">UFOPK4121_01631</name>
</gene>
<dbReference type="NCBIfam" id="TIGR00302">
    <property type="entry name" value="phosphoribosylformylglycinamidine synthase subunit PurS"/>
    <property type="match status" value="1"/>
</dbReference>
<dbReference type="GO" id="GO:0005524">
    <property type="term" value="F:ATP binding"/>
    <property type="evidence" value="ECO:0007669"/>
    <property type="project" value="UniProtKB-KW"/>
</dbReference>
<sequence length="94" mass="10234">MKFLARVEVGHQPGILDPQGVTVQRALPALGYENVSEVKIGKSIRLVIEANSESDAREQIEKMCEHLLTNPVIETYEISLVELTGDAADNSAGE</sequence>
<keyword evidence="4" id="KW-0658">Purine biosynthesis</keyword>
<reference evidence="6" key="1">
    <citation type="submission" date="2020-05" db="EMBL/GenBank/DDBJ databases">
        <authorList>
            <person name="Chiriac C."/>
            <person name="Salcher M."/>
            <person name="Ghai R."/>
            <person name="Kavagutti S V."/>
        </authorList>
    </citation>
    <scope>NUCLEOTIDE SEQUENCE</scope>
</reference>
<keyword evidence="3" id="KW-0547">Nucleotide-binding</keyword>
<keyword evidence="1" id="KW-0963">Cytoplasm</keyword>
<dbReference type="GO" id="GO:0016874">
    <property type="term" value="F:ligase activity"/>
    <property type="evidence" value="ECO:0007669"/>
    <property type="project" value="UniProtKB-KW"/>
</dbReference>
<evidence type="ECO:0000256" key="3">
    <source>
        <dbReference type="ARBA" id="ARBA00022741"/>
    </source>
</evidence>
<accession>A0A6J6SSG4</accession>
<dbReference type="NCBIfam" id="NF004630">
    <property type="entry name" value="PRK05974.1"/>
    <property type="match status" value="1"/>
</dbReference>
<dbReference type="InterPro" id="IPR036604">
    <property type="entry name" value="PurS-like_sf"/>
</dbReference>
<evidence type="ECO:0000256" key="5">
    <source>
        <dbReference type="ARBA" id="ARBA00022840"/>
    </source>
</evidence>
<evidence type="ECO:0000313" key="6">
    <source>
        <dbReference type="EMBL" id="CAB4737713.1"/>
    </source>
</evidence>
<dbReference type="AlphaFoldDB" id="A0A6J6SSG4"/>
<evidence type="ECO:0000313" key="7">
    <source>
        <dbReference type="EMBL" id="CAB5033429.1"/>
    </source>
</evidence>
<evidence type="ECO:0000256" key="4">
    <source>
        <dbReference type="ARBA" id="ARBA00022755"/>
    </source>
</evidence>
<dbReference type="EMBL" id="CAEZYK010000161">
    <property type="protein sequence ID" value="CAB4737713.1"/>
    <property type="molecule type" value="Genomic_DNA"/>
</dbReference>
<dbReference type="GO" id="GO:0006164">
    <property type="term" value="P:purine nucleotide biosynthetic process"/>
    <property type="evidence" value="ECO:0007669"/>
    <property type="project" value="UniProtKB-KW"/>
</dbReference>
<name>A0A6J6SSG4_9ZZZZ</name>
<dbReference type="SUPFAM" id="SSF82697">
    <property type="entry name" value="PurS-like"/>
    <property type="match status" value="1"/>
</dbReference>
<dbReference type="EMBL" id="CAFBPQ010000091">
    <property type="protein sequence ID" value="CAB5033429.1"/>
    <property type="molecule type" value="Genomic_DNA"/>
</dbReference>
<dbReference type="HAMAP" id="MF_01926">
    <property type="entry name" value="PurS"/>
    <property type="match status" value="1"/>
</dbReference>
<dbReference type="InterPro" id="IPR003850">
    <property type="entry name" value="PurS"/>
</dbReference>